<name>A0AC61R0G5_9FIRM</name>
<dbReference type="Proteomes" id="UP000307720">
    <property type="component" value="Unassembled WGS sequence"/>
</dbReference>
<sequence length="564" mass="65237">MKKVLPIGVDNFEKLVLGGYCYVDKTMLVKDLLDLKCEVNLFTRPRRFGKTLNLSMLRYFFEDTGDQEKNAQNRTLFQGLKIMDAGGEYAGQMGKYPVISLTLKSAKQPAFESAYVKLKREIAEEFKRHSFILESERVDAGDKEMFQKLANEEAGYDDYSGSLKFLSKCLYQATGKHTVILLDEYDVPLENAYFQGFYEEMVSFIRSLFESALKTNDYLQLAVITGCLRISKESIFTGLNHLKMISVLDKQYSEHFGFTEAEVLGMMEYYGVESRFGDMKAWYDGYTFGDTEVYNPWSVINFLYDLRTDVQAFPRPYWINTSSNDIIKDLIRRADMETREQIEMLLAGKTMDIQVHEEVTYGDMCSSGENLWNFLYFTGYLTKESEYFKELSIFLRARIPNAEVKTIYQNTILGWFRETVKKQDFRDLYRSMEEGNAEKMGEILSRQLFSVISFYDSAENFYHGFLTGILSQSDKYLVKSNRETGNGRSDLVVKSPSLRGRAFILEVKVSDKIDNLESDAEKALGQISDKKYAEELRAEGYRNIDCYGISFYRKDCEVRFGIKG</sequence>
<reference evidence="1" key="1">
    <citation type="submission" date="2019-04" db="EMBL/GenBank/DDBJ databases">
        <title>Microbes associate with the intestines of laboratory mice.</title>
        <authorList>
            <person name="Navarre W."/>
            <person name="Wong E."/>
            <person name="Huang K."/>
            <person name="Tropini C."/>
            <person name="Ng K."/>
            <person name="Yu B."/>
        </authorList>
    </citation>
    <scope>NUCLEOTIDE SEQUENCE</scope>
    <source>
        <strain evidence="1">NM72_1-8</strain>
    </source>
</reference>
<evidence type="ECO:0000313" key="1">
    <source>
        <dbReference type="EMBL" id="TGX98995.1"/>
    </source>
</evidence>
<protein>
    <submittedName>
        <fullName evidence="1">AAA family ATPase</fullName>
    </submittedName>
</protein>
<proteinExistence type="predicted"/>
<keyword evidence="2" id="KW-1185">Reference proteome</keyword>
<accession>A0AC61R0G5</accession>
<gene>
    <name evidence="1" type="ORF">E5357_06995</name>
</gene>
<organism evidence="1 2">
    <name type="scientific">Hominisplanchenecus murintestinalis</name>
    <dbReference type="NCBI Taxonomy" id="2941517"/>
    <lineage>
        <taxon>Bacteria</taxon>
        <taxon>Bacillati</taxon>
        <taxon>Bacillota</taxon>
        <taxon>Clostridia</taxon>
        <taxon>Lachnospirales</taxon>
        <taxon>Lachnospiraceae</taxon>
        <taxon>Hominisplanchenecus</taxon>
    </lineage>
</organism>
<dbReference type="EMBL" id="SRZB01000011">
    <property type="protein sequence ID" value="TGX98995.1"/>
    <property type="molecule type" value="Genomic_DNA"/>
</dbReference>
<comment type="caution">
    <text evidence="1">The sequence shown here is derived from an EMBL/GenBank/DDBJ whole genome shotgun (WGS) entry which is preliminary data.</text>
</comment>
<evidence type="ECO:0000313" key="2">
    <source>
        <dbReference type="Proteomes" id="UP000307720"/>
    </source>
</evidence>